<organism evidence="2 3">
    <name type="scientific">Latilactobacillus sakei</name>
    <name type="common">Lactobacillus sakei</name>
    <dbReference type="NCBI Taxonomy" id="1599"/>
    <lineage>
        <taxon>Bacteria</taxon>
        <taxon>Bacillati</taxon>
        <taxon>Bacillota</taxon>
        <taxon>Bacilli</taxon>
        <taxon>Lactobacillales</taxon>
        <taxon>Lactobacillaceae</taxon>
        <taxon>Latilactobacillus</taxon>
    </lineage>
</organism>
<accession>A0AAX0VBA0</accession>
<evidence type="ECO:0000256" key="1">
    <source>
        <dbReference type="SAM" id="MobiDB-lite"/>
    </source>
</evidence>
<sequence length="676" mass="75482">MQIYKLPRSLMAQDGKGILRSLQNENMPYADIVIREALQNSLDATNKDEDETVVEIQTNKFNSTAVAYHFEEIEPELVNRFPGEQLALVLKDKNTSGLSGSIDTRTDNDTELKESKFYKLVYGLSMNQDEQGAGGSWGLGKTSYFRVGAGIVIYYTRVKLADGTYQERLAGSLIENPDGDNPLLDSKMGLAWWGENNVAESGTHPIVDSAQIRKIISDFGVDPYVDNETGTTIIIPYIDRDKLTNDRSVDDEKIPWFAAELNTSLKLAVQRWYGPRILNSKYHQEIGNSELIVSVNGDYAQPAEFEQTFRIFRRLYDSALTGKAVKSDIEVKEISGLRKALTSTSEVLGRVAFTQVSFEELHLVGGDQDLTPSRYVGVENDDDGQQGQGIIAYSRKPGMVVEYVNDASPWMQKVNIPDNTYLLAFFVPISSAKLHSDYNKNGYDILEDYLRDTESADHAEWKDKTNITLIKRIRDRISRSLREVVNQTEQNAISSRTSNLSRQVGQSILPPSGWGKAGSPSDNGNDEKTVNPSVSHMSQQSDIKIENVMRLSDEQLRVEYEAFLTKNSNDIITIEVLTNDGLMNEEKWNSQLEGVVSFPFEFKGSIISKSDNSAVEIANMVTIKDVSGSLNSELEVTNNLDDDVTINGALVIKVRDFSMQPSIHIRNKVAKGGNNK</sequence>
<dbReference type="RefSeq" id="WP_076981417.1">
    <property type="nucleotide sequence ID" value="NZ_CP017275.1"/>
</dbReference>
<name>A0AAX0VBA0_LATSK</name>
<comment type="caution">
    <text evidence="2">The sequence shown here is derived from an EMBL/GenBank/DDBJ whole genome shotgun (WGS) entry which is preliminary data.</text>
</comment>
<evidence type="ECO:0008006" key="4">
    <source>
        <dbReference type="Google" id="ProtNLM"/>
    </source>
</evidence>
<feature type="region of interest" description="Disordered" evidence="1">
    <location>
        <begin position="486"/>
        <end position="539"/>
    </location>
</feature>
<dbReference type="Proteomes" id="UP000234349">
    <property type="component" value="Unassembled WGS sequence"/>
</dbReference>
<feature type="compositionally biased region" description="Polar residues" evidence="1">
    <location>
        <begin position="530"/>
        <end position="539"/>
    </location>
</feature>
<evidence type="ECO:0000313" key="3">
    <source>
        <dbReference type="Proteomes" id="UP000234349"/>
    </source>
</evidence>
<reference evidence="2 3" key="1">
    <citation type="submission" date="2016-09" db="EMBL/GenBank/DDBJ databases">
        <authorList>
            <person name="Inglin R.C."/>
        </authorList>
    </citation>
    <scope>NUCLEOTIDE SEQUENCE [LARGE SCALE GENOMIC DNA]</scope>
    <source>
        <strain evidence="2 3">RI-517</strain>
    </source>
</reference>
<dbReference type="AlphaFoldDB" id="A0AAX0VBA0"/>
<gene>
    <name evidence="2" type="ORF">CUR37_06370</name>
</gene>
<evidence type="ECO:0000313" key="2">
    <source>
        <dbReference type="EMBL" id="PKX77699.1"/>
    </source>
</evidence>
<feature type="compositionally biased region" description="Polar residues" evidence="1">
    <location>
        <begin position="486"/>
        <end position="506"/>
    </location>
</feature>
<dbReference type="EMBL" id="MKGH01000028">
    <property type="protein sequence ID" value="PKX77699.1"/>
    <property type="molecule type" value="Genomic_DNA"/>
</dbReference>
<protein>
    <recommendedName>
        <fullName evidence="4">ATP-binding protein</fullName>
    </recommendedName>
</protein>
<proteinExistence type="predicted"/>